<keyword evidence="1" id="KW-0378">Hydrolase</keyword>
<dbReference type="Pfam" id="PF13419">
    <property type="entry name" value="HAD_2"/>
    <property type="match status" value="1"/>
</dbReference>
<dbReference type="GO" id="GO:0016791">
    <property type="term" value="F:phosphatase activity"/>
    <property type="evidence" value="ECO:0007669"/>
    <property type="project" value="TreeGrafter"/>
</dbReference>
<dbReference type="AlphaFoldDB" id="A0A645FMV1"/>
<dbReference type="InterPro" id="IPR036412">
    <property type="entry name" value="HAD-like_sf"/>
</dbReference>
<dbReference type="PANTHER" id="PTHR18901">
    <property type="entry name" value="2-DEOXYGLUCOSE-6-PHOSPHATE PHOSPHATASE 2"/>
    <property type="match status" value="1"/>
</dbReference>
<dbReference type="EMBL" id="VSSQ01062602">
    <property type="protein sequence ID" value="MPN15747.1"/>
    <property type="molecule type" value="Genomic_DNA"/>
</dbReference>
<dbReference type="EC" id="3.6.1.1" evidence="1"/>
<comment type="caution">
    <text evidence="1">The sequence shown here is derived from an EMBL/GenBank/DDBJ whole genome shotgun (WGS) entry which is preliminary data.</text>
</comment>
<dbReference type="InterPro" id="IPR006439">
    <property type="entry name" value="HAD-SF_hydro_IA"/>
</dbReference>
<organism evidence="1">
    <name type="scientific">bioreactor metagenome</name>
    <dbReference type="NCBI Taxonomy" id="1076179"/>
    <lineage>
        <taxon>unclassified sequences</taxon>
        <taxon>metagenomes</taxon>
        <taxon>ecological metagenomes</taxon>
    </lineage>
</organism>
<gene>
    <name evidence="1" type="primary">ppaX_18</name>
    <name evidence="1" type="ORF">SDC9_163082</name>
</gene>
<dbReference type="InterPro" id="IPR023214">
    <property type="entry name" value="HAD_sf"/>
</dbReference>
<dbReference type="NCBIfam" id="TIGR01509">
    <property type="entry name" value="HAD-SF-IA-v3"/>
    <property type="match status" value="1"/>
</dbReference>
<name>A0A645FMV1_9ZZZZ</name>
<protein>
    <submittedName>
        <fullName evidence="1">Pyrophosphatase PpaX</fullName>
        <ecNumber evidence="1">3.6.1.1</ecNumber>
    </submittedName>
</protein>
<sequence length="121" mass="13301">MALLKSNNIKIGLATSNCDMLLQAALKSTGIYDYFDCITTTGEVSRGKNFPDVYLLCAERLEVSPDNCIVFEDILPAVIGAKAAGMKVVAVHDLYAEPQKEDLMSLADLYIYKYDDLIEAV</sequence>
<reference evidence="1" key="1">
    <citation type="submission" date="2019-08" db="EMBL/GenBank/DDBJ databases">
        <authorList>
            <person name="Kucharzyk K."/>
            <person name="Murdoch R.W."/>
            <person name="Higgins S."/>
            <person name="Loffler F."/>
        </authorList>
    </citation>
    <scope>NUCLEOTIDE SEQUENCE</scope>
</reference>
<dbReference type="Gene3D" id="3.40.50.1000">
    <property type="entry name" value="HAD superfamily/HAD-like"/>
    <property type="match status" value="1"/>
</dbReference>
<dbReference type="CDD" id="cd07505">
    <property type="entry name" value="HAD_BPGM-like"/>
    <property type="match status" value="1"/>
</dbReference>
<dbReference type="PRINTS" id="PR00413">
    <property type="entry name" value="HADHALOGNASE"/>
</dbReference>
<accession>A0A645FMV1</accession>
<dbReference type="GO" id="GO:0004427">
    <property type="term" value="F:inorganic diphosphate phosphatase activity"/>
    <property type="evidence" value="ECO:0007669"/>
    <property type="project" value="UniProtKB-EC"/>
</dbReference>
<dbReference type="SUPFAM" id="SSF56784">
    <property type="entry name" value="HAD-like"/>
    <property type="match status" value="1"/>
</dbReference>
<dbReference type="PANTHER" id="PTHR18901:SF38">
    <property type="entry name" value="PSEUDOURIDINE-5'-PHOSPHATASE"/>
    <property type="match status" value="1"/>
</dbReference>
<evidence type="ECO:0000313" key="1">
    <source>
        <dbReference type="EMBL" id="MPN15747.1"/>
    </source>
</evidence>
<proteinExistence type="predicted"/>
<dbReference type="InterPro" id="IPR041492">
    <property type="entry name" value="HAD_2"/>
</dbReference>